<dbReference type="RefSeq" id="WP_188229793.1">
    <property type="nucleotide sequence ID" value="NZ_JACVXB010000002.1"/>
</dbReference>
<reference evidence="3 4" key="1">
    <citation type="submission" date="2020-09" db="EMBL/GenBank/DDBJ databases">
        <title>TT11 complete genome.</title>
        <authorList>
            <person name="Wu Z."/>
        </authorList>
    </citation>
    <scope>NUCLEOTIDE SEQUENCE [LARGE SCALE GENOMIC DNA]</scope>
    <source>
        <strain evidence="3 4">TT11</strain>
    </source>
</reference>
<dbReference type="InterPro" id="IPR026444">
    <property type="entry name" value="Secre_tail"/>
</dbReference>
<evidence type="ECO:0000313" key="3">
    <source>
        <dbReference type="EMBL" id="MBD0832012.1"/>
    </source>
</evidence>
<dbReference type="NCBIfam" id="TIGR04183">
    <property type="entry name" value="Por_Secre_tail"/>
    <property type="match status" value="1"/>
</dbReference>
<protein>
    <submittedName>
        <fullName evidence="3">T9SS type A sorting domain-containing protein</fullName>
    </submittedName>
</protein>
<accession>A0A8J6Q005</accession>
<evidence type="ECO:0000256" key="1">
    <source>
        <dbReference type="ARBA" id="ARBA00022729"/>
    </source>
</evidence>
<feature type="domain" description="Secretion system C-terminal sorting" evidence="2">
    <location>
        <begin position="487"/>
        <end position="563"/>
    </location>
</feature>
<gene>
    <name evidence="3" type="ORF">ICJ83_07695</name>
</gene>
<proteinExistence type="predicted"/>
<keyword evidence="1" id="KW-0732">Signal</keyword>
<feature type="non-terminal residue" evidence="3">
    <location>
        <position position="1"/>
    </location>
</feature>
<sequence length="566" mass="61421">SDLGERTANACGDEITVTWTITDTCIDPIMASATYTITAPPAITYDILPQDATVSACDYTDGDFAQWVEDQETALNLGGGCEPMLSSDLGERTANACGDEITVTWTITDTCIEPIEASATYTITAPPAITYDILPQDATVSACDYTDGDFAQWVEDQETALNLGGGCEPMLSSDLGERTANACGDEITVTWTITDTCIEPIEASATYTIAPTPEIVLTLPQVETMICNVAFPESLMATYTGCVPGELNVGPTNMRYSDDGCAELADYVFTTPEDVCGNYVTETITITREFDKYDNCETMFARNGDDALCFLDDNIGNDGGDFNRWGWTNLVSPSDTDYIMNLYAGAAHCDISKGAHVGTATVNYNGSNMTISYNLFEGYGMNEAHVYVGCDLYPMKNAKYTVAPGQYNFNPGGSYDYVNELTIEIDDLPGSDLYVIIHGVVCEEVCKCSEGYNSGGTESMNGSGVTNCDNAKIAASSTSESSEFKAYPVPFEEEVTFKYSFSYDTDVTIEIYDMKGSLLKLIKDTDYSLGKDKEYKLNLSSFGTQMFLVKLTTNKEVITKQIVSSN</sequence>
<organism evidence="3 4">
    <name type="scientific">Aestuariibaculum sediminum</name>
    <dbReference type="NCBI Taxonomy" id="2770637"/>
    <lineage>
        <taxon>Bacteria</taxon>
        <taxon>Pseudomonadati</taxon>
        <taxon>Bacteroidota</taxon>
        <taxon>Flavobacteriia</taxon>
        <taxon>Flavobacteriales</taxon>
        <taxon>Flavobacteriaceae</taxon>
    </lineage>
</organism>
<comment type="caution">
    <text evidence="3">The sequence shown here is derived from an EMBL/GenBank/DDBJ whole genome shotgun (WGS) entry which is preliminary data.</text>
</comment>
<dbReference type="Proteomes" id="UP000600588">
    <property type="component" value="Unassembled WGS sequence"/>
</dbReference>
<evidence type="ECO:0000313" key="4">
    <source>
        <dbReference type="Proteomes" id="UP000600588"/>
    </source>
</evidence>
<name>A0A8J6Q005_9FLAO</name>
<keyword evidence="4" id="KW-1185">Reference proteome</keyword>
<dbReference type="AlphaFoldDB" id="A0A8J6Q005"/>
<evidence type="ECO:0000259" key="2">
    <source>
        <dbReference type="Pfam" id="PF18962"/>
    </source>
</evidence>
<dbReference type="Pfam" id="PF18962">
    <property type="entry name" value="Por_Secre_tail"/>
    <property type="match status" value="1"/>
</dbReference>
<dbReference type="EMBL" id="JACVXB010000002">
    <property type="protein sequence ID" value="MBD0832012.1"/>
    <property type="molecule type" value="Genomic_DNA"/>
</dbReference>